<dbReference type="Gene3D" id="1.10.101.10">
    <property type="entry name" value="PGBD-like superfamily/PGBD"/>
    <property type="match status" value="1"/>
</dbReference>
<dbReference type="EMBL" id="QXHD01000004">
    <property type="protein sequence ID" value="NEZ58662.1"/>
    <property type="molecule type" value="Genomic_DNA"/>
</dbReference>
<dbReference type="Proteomes" id="UP000481033">
    <property type="component" value="Unassembled WGS sequence"/>
</dbReference>
<organism evidence="2 3">
    <name type="scientific">Adonisia turfae CCMR0081</name>
    <dbReference type="NCBI Taxonomy" id="2292702"/>
    <lineage>
        <taxon>Bacteria</taxon>
        <taxon>Bacillati</taxon>
        <taxon>Cyanobacteriota</taxon>
        <taxon>Adonisia</taxon>
        <taxon>Adonisia turfae</taxon>
    </lineage>
</organism>
<dbReference type="InterPro" id="IPR036366">
    <property type="entry name" value="PGBDSf"/>
</dbReference>
<evidence type="ECO:0000259" key="1">
    <source>
        <dbReference type="Pfam" id="PF01471"/>
    </source>
</evidence>
<proteinExistence type="predicted"/>
<feature type="domain" description="Peptidoglycan binding-like" evidence="1">
    <location>
        <begin position="20"/>
        <end position="76"/>
    </location>
</feature>
<dbReference type="Pfam" id="PF01471">
    <property type="entry name" value="PG_binding_1"/>
    <property type="match status" value="1"/>
</dbReference>
<gene>
    <name evidence="2" type="ORF">DXZ20_24075</name>
</gene>
<evidence type="ECO:0000313" key="2">
    <source>
        <dbReference type="EMBL" id="NEZ58662.1"/>
    </source>
</evidence>
<dbReference type="InterPro" id="IPR036365">
    <property type="entry name" value="PGBD-like_sf"/>
</dbReference>
<protein>
    <recommendedName>
        <fullName evidence="1">Peptidoglycan binding-like domain-containing protein</fullName>
    </recommendedName>
</protein>
<name>A0A6M0RSB0_9CYAN</name>
<sequence>MKAGGKNIDLPLETLYVGDQGPMVIQLQGKLHELGLYNGRLTGQFDDQTQQALIAFQDQYGVIETGFMGPKTWYALTFWSQETDIQLFPEALKQFFYRVRYTVSTYADKLTLLAK</sequence>
<dbReference type="SUPFAM" id="SSF47090">
    <property type="entry name" value="PGBD-like"/>
    <property type="match status" value="1"/>
</dbReference>
<accession>A0A6M0RSB0</accession>
<dbReference type="InterPro" id="IPR002477">
    <property type="entry name" value="Peptidoglycan-bd-like"/>
</dbReference>
<comment type="caution">
    <text evidence="2">The sequence shown here is derived from an EMBL/GenBank/DDBJ whole genome shotgun (WGS) entry which is preliminary data.</text>
</comment>
<dbReference type="RefSeq" id="WP_163666621.1">
    <property type="nucleotide sequence ID" value="NZ_QXHD01000004.1"/>
</dbReference>
<reference evidence="2 3" key="1">
    <citation type="journal article" date="2020" name="Microb. Ecol.">
        <title>Ecogenomics of the Marine Benthic Filamentous Cyanobacterium Adonisia.</title>
        <authorList>
            <person name="Walter J.M."/>
            <person name="Coutinho F.H."/>
            <person name="Leomil L."/>
            <person name="Hargreaves P.I."/>
            <person name="Campeao M.E."/>
            <person name="Vieira V.V."/>
            <person name="Silva B.S."/>
            <person name="Fistarol G.O."/>
            <person name="Salomon P.S."/>
            <person name="Sawabe T."/>
            <person name="Mino S."/>
            <person name="Hosokawa M."/>
            <person name="Miyashita H."/>
            <person name="Maruyama F."/>
            <person name="van Verk M.C."/>
            <person name="Dutilh B.E."/>
            <person name="Thompson C.C."/>
            <person name="Thompson F.L."/>
        </authorList>
    </citation>
    <scope>NUCLEOTIDE SEQUENCE [LARGE SCALE GENOMIC DNA]</scope>
    <source>
        <strain evidence="2 3">CCMR0081</strain>
    </source>
</reference>
<evidence type="ECO:0000313" key="3">
    <source>
        <dbReference type="Proteomes" id="UP000481033"/>
    </source>
</evidence>
<keyword evidence="3" id="KW-1185">Reference proteome</keyword>
<dbReference type="AlphaFoldDB" id="A0A6M0RSB0"/>